<gene>
    <name evidence="1" type="ORF">BN2614_LOCUS1</name>
</gene>
<protein>
    <submittedName>
        <fullName evidence="1">Uncharacterized protein</fullName>
    </submittedName>
</protein>
<dbReference type="EMBL" id="CYRY02046582">
    <property type="protein sequence ID" value="VCX42337.1"/>
    <property type="molecule type" value="Genomic_DNA"/>
</dbReference>
<accession>A0A9X9MCP0</accession>
<proteinExistence type="predicted"/>
<comment type="caution">
    <text evidence="1">The sequence shown here is derived from an EMBL/GenBank/DDBJ whole genome shotgun (WGS) entry which is preliminary data.</text>
</comment>
<sequence length="48" mass="5389">MTKTMPVTRMMMMAMMMTAIVHTGWAYSCVAVASVPGVLHMNFRYSSQ</sequence>
<name>A0A9X9MCP0_GULGU</name>
<dbReference type="AlphaFoldDB" id="A0A9X9MCP0"/>
<reference evidence="1 2" key="1">
    <citation type="submission" date="2018-10" db="EMBL/GenBank/DDBJ databases">
        <authorList>
            <person name="Ekblom R."/>
            <person name="Jareborg N."/>
        </authorList>
    </citation>
    <scope>NUCLEOTIDE SEQUENCE [LARGE SCALE GENOMIC DNA]</scope>
    <source>
        <tissue evidence="1">Muscle</tissue>
    </source>
</reference>
<dbReference type="PROSITE" id="PS51257">
    <property type="entry name" value="PROKAR_LIPOPROTEIN"/>
    <property type="match status" value="1"/>
</dbReference>
<evidence type="ECO:0000313" key="1">
    <source>
        <dbReference type="EMBL" id="VCX42337.1"/>
    </source>
</evidence>
<organism evidence="1 2">
    <name type="scientific">Gulo gulo</name>
    <name type="common">Wolverine</name>
    <name type="synonym">Gluton</name>
    <dbReference type="NCBI Taxonomy" id="48420"/>
    <lineage>
        <taxon>Eukaryota</taxon>
        <taxon>Metazoa</taxon>
        <taxon>Chordata</taxon>
        <taxon>Craniata</taxon>
        <taxon>Vertebrata</taxon>
        <taxon>Euteleostomi</taxon>
        <taxon>Mammalia</taxon>
        <taxon>Eutheria</taxon>
        <taxon>Laurasiatheria</taxon>
        <taxon>Carnivora</taxon>
        <taxon>Caniformia</taxon>
        <taxon>Musteloidea</taxon>
        <taxon>Mustelidae</taxon>
        <taxon>Guloninae</taxon>
        <taxon>Gulo</taxon>
    </lineage>
</organism>
<keyword evidence="2" id="KW-1185">Reference proteome</keyword>
<evidence type="ECO:0000313" key="2">
    <source>
        <dbReference type="Proteomes" id="UP000269945"/>
    </source>
</evidence>
<dbReference type="Proteomes" id="UP000269945">
    <property type="component" value="Unassembled WGS sequence"/>
</dbReference>